<keyword evidence="2" id="KW-1185">Reference proteome</keyword>
<dbReference type="EMBL" id="SHNN01000001">
    <property type="protein sequence ID" value="MCX2979298.1"/>
    <property type="molecule type" value="Genomic_DNA"/>
</dbReference>
<gene>
    <name evidence="1" type="ORF">EYC98_00285</name>
</gene>
<dbReference type="RefSeq" id="WP_279243300.1">
    <property type="nucleotide sequence ID" value="NZ_SHNN01000001.1"/>
</dbReference>
<evidence type="ECO:0000313" key="2">
    <source>
        <dbReference type="Proteomes" id="UP001143362"/>
    </source>
</evidence>
<dbReference type="Proteomes" id="UP001143362">
    <property type="component" value="Unassembled WGS sequence"/>
</dbReference>
<evidence type="ECO:0000313" key="1">
    <source>
        <dbReference type="EMBL" id="MCX2979298.1"/>
    </source>
</evidence>
<accession>A0ABT3TAH6</accession>
<organism evidence="1 2">
    <name type="scientific">Candidatus Litorirhabdus singularis</name>
    <dbReference type="NCBI Taxonomy" id="2518993"/>
    <lineage>
        <taxon>Bacteria</taxon>
        <taxon>Pseudomonadati</taxon>
        <taxon>Pseudomonadota</taxon>
        <taxon>Gammaproteobacteria</taxon>
        <taxon>Cellvibrionales</taxon>
        <taxon>Halieaceae</taxon>
        <taxon>Candidatus Litorirhabdus</taxon>
    </lineage>
</organism>
<name>A0ABT3TAH6_9GAMM</name>
<sequence length="315" mass="35459">MTVSNREFSEQELANAGRLTVDLIGEACDNADTTEITWLVERFRVELMTMFFSYSGWERNILGCIEKLGSAEIAEQALQSVEDYEIAPERRCATEGVAADWNTRVDALLALNEQGKGVQLVADAQALRVDALALHDSMMSRVVALLSIAYRQFGEAELNWVFSQVMRTEGMDGDGNLSFREKVENIMQFTRCHMLPFTVTEDDHKVTFMPDPCPSGARLIREGHYDKPRDNAIVTDQSALTYGRREFPIYCCHEPSMELTTALRTGVPLFIVDPPEDVGISPCKVYIYKDPANIPEKYYHRLGIEKPADLIATSQ</sequence>
<proteinExistence type="predicted"/>
<comment type="caution">
    <text evidence="1">The sequence shown here is derived from an EMBL/GenBank/DDBJ whole genome shotgun (WGS) entry which is preliminary data.</text>
</comment>
<protein>
    <submittedName>
        <fullName evidence="1">Uncharacterized protein</fullName>
    </submittedName>
</protein>
<reference evidence="1" key="1">
    <citation type="submission" date="2019-02" db="EMBL/GenBank/DDBJ databases">
        <authorList>
            <person name="Li S.-H."/>
        </authorList>
    </citation>
    <scope>NUCLEOTIDE SEQUENCE</scope>
    <source>
        <strain evidence="1">IMCC14734</strain>
    </source>
</reference>